<evidence type="ECO:0000256" key="1">
    <source>
        <dbReference type="ARBA" id="ARBA00023125"/>
    </source>
</evidence>
<organism evidence="4 5">
    <name type="scientific">Paenibacillus radicis</name>
    <name type="common">ex Xue et al. 2023</name>
    <dbReference type="NCBI Taxonomy" id="2972489"/>
    <lineage>
        <taxon>Bacteria</taxon>
        <taxon>Bacillati</taxon>
        <taxon>Bacillota</taxon>
        <taxon>Bacilli</taxon>
        <taxon>Bacillales</taxon>
        <taxon>Paenibacillaceae</taxon>
        <taxon>Paenibacillus</taxon>
    </lineage>
</organism>
<dbReference type="Proteomes" id="UP001300012">
    <property type="component" value="Unassembled WGS sequence"/>
</dbReference>
<dbReference type="InterPro" id="IPR009057">
    <property type="entry name" value="Homeodomain-like_sf"/>
</dbReference>
<dbReference type="SUPFAM" id="SSF46689">
    <property type="entry name" value="Homeodomain-like"/>
    <property type="match status" value="1"/>
</dbReference>
<dbReference type="RefSeq" id="WP_258213248.1">
    <property type="nucleotide sequence ID" value="NZ_JANQBD010000006.1"/>
</dbReference>
<reference evidence="4 5" key="1">
    <citation type="submission" date="2022-08" db="EMBL/GenBank/DDBJ databases">
        <title>Paenibacillus endoradicis sp. nov., Paenibacillus radicibacter sp. nov and Paenibacillus pararadicis sp. nov., three cold-adapted plant growth-promoting bacteria isolated from root of Larix gmelinii in Great Khingan.</title>
        <authorList>
            <person name="Xue H."/>
        </authorList>
    </citation>
    <scope>NUCLEOTIDE SEQUENCE [LARGE SCALE GENOMIC DNA]</scope>
    <source>
        <strain evidence="4 5">N5-1-1-5</strain>
    </source>
</reference>
<dbReference type="PRINTS" id="PR00455">
    <property type="entry name" value="HTHTETR"/>
</dbReference>
<sequence>MNDKKLQIIQAAIKLFGDRDYHTTSVQDIVSLAGVSKGAFYLHFHSKEELLIAVFSYYMDGQSIYLKEIQSNSSLTPREKIINAIQFQCQVIMGDQDFLSMHMKGIAFMNNTVKEMMIDHSMQTVRWMEQQILELYGPEIAVHSFDCANLLNGMLKEYFFYFIVYAHPINSQQLAEYLMNRMDDIAYGIMNKPTSPILYATLICPEQSQAITKETWLQKAHSVKDWIEANTDSTKSTETMVQSMDAIIQEALKEQPNQIIIKGMYNYLISLANGNPGIIEKLTLLFEGQK</sequence>
<dbReference type="Gene3D" id="1.10.357.10">
    <property type="entry name" value="Tetracycline Repressor, domain 2"/>
    <property type="match status" value="1"/>
</dbReference>
<keyword evidence="1 2" id="KW-0238">DNA-binding</keyword>
<dbReference type="Pfam" id="PF00440">
    <property type="entry name" value="TetR_N"/>
    <property type="match status" value="1"/>
</dbReference>
<dbReference type="EMBL" id="JANQBD010000006">
    <property type="protein sequence ID" value="MCR8631659.1"/>
    <property type="molecule type" value="Genomic_DNA"/>
</dbReference>
<dbReference type="PROSITE" id="PS50977">
    <property type="entry name" value="HTH_TETR_2"/>
    <property type="match status" value="1"/>
</dbReference>
<feature type="domain" description="HTH tetR-type" evidence="3">
    <location>
        <begin position="2"/>
        <end position="62"/>
    </location>
</feature>
<keyword evidence="5" id="KW-1185">Reference proteome</keyword>
<accession>A0ABT1YEP1</accession>
<dbReference type="PANTHER" id="PTHR43479:SF22">
    <property type="entry name" value="TRANSCRIPTIONAL REGULATOR, TETR FAMILY"/>
    <property type="match status" value="1"/>
</dbReference>
<evidence type="ECO:0000313" key="4">
    <source>
        <dbReference type="EMBL" id="MCR8631659.1"/>
    </source>
</evidence>
<dbReference type="InterPro" id="IPR001647">
    <property type="entry name" value="HTH_TetR"/>
</dbReference>
<gene>
    <name evidence="4" type="ORF">NV381_10635</name>
</gene>
<dbReference type="PANTHER" id="PTHR43479">
    <property type="entry name" value="ACREF/ENVCD OPERON REPRESSOR-RELATED"/>
    <property type="match status" value="1"/>
</dbReference>
<feature type="DNA-binding region" description="H-T-H motif" evidence="2">
    <location>
        <begin position="25"/>
        <end position="44"/>
    </location>
</feature>
<dbReference type="InterPro" id="IPR050624">
    <property type="entry name" value="HTH-type_Tx_Regulator"/>
</dbReference>
<protein>
    <submittedName>
        <fullName evidence="4">TetR/AcrR family transcriptional regulator</fullName>
    </submittedName>
</protein>
<name>A0ABT1YEP1_9BACL</name>
<evidence type="ECO:0000259" key="3">
    <source>
        <dbReference type="PROSITE" id="PS50977"/>
    </source>
</evidence>
<evidence type="ECO:0000256" key="2">
    <source>
        <dbReference type="PROSITE-ProRule" id="PRU00335"/>
    </source>
</evidence>
<proteinExistence type="predicted"/>
<evidence type="ECO:0000313" key="5">
    <source>
        <dbReference type="Proteomes" id="UP001300012"/>
    </source>
</evidence>
<comment type="caution">
    <text evidence="4">The sequence shown here is derived from an EMBL/GenBank/DDBJ whole genome shotgun (WGS) entry which is preliminary data.</text>
</comment>